<dbReference type="InterPro" id="IPR035920">
    <property type="entry name" value="YhbY-like_sf"/>
</dbReference>
<evidence type="ECO:0000259" key="3">
    <source>
        <dbReference type="PROSITE" id="PS51295"/>
    </source>
</evidence>
<name>D5CQR1_SIDLE</name>
<proteinExistence type="predicted"/>
<reference evidence="4 5" key="1">
    <citation type="submission" date="2010-03" db="EMBL/GenBank/DDBJ databases">
        <title>Complete sequence of Sideroxydans lithotrophicus ES-1.</title>
        <authorList>
            <consortium name="US DOE Joint Genome Institute"/>
            <person name="Lucas S."/>
            <person name="Copeland A."/>
            <person name="Lapidus A."/>
            <person name="Cheng J.-F."/>
            <person name="Bruce D."/>
            <person name="Goodwin L."/>
            <person name="Pitluck S."/>
            <person name="Munk A.C."/>
            <person name="Detter J.C."/>
            <person name="Han C."/>
            <person name="Tapia R."/>
            <person name="Larimer F."/>
            <person name="Land M."/>
            <person name="Hauser L."/>
            <person name="Kyrpides N."/>
            <person name="Ivanova N."/>
            <person name="Emerson D."/>
            <person name="Woyke T."/>
        </authorList>
    </citation>
    <scope>NUCLEOTIDE SEQUENCE [LARGE SCALE GENOMIC DNA]</scope>
    <source>
        <strain evidence="4 5">ES-1</strain>
    </source>
</reference>
<dbReference type="AlphaFoldDB" id="D5CQR1"/>
<dbReference type="PROSITE" id="PS51295">
    <property type="entry name" value="CRM"/>
    <property type="match status" value="1"/>
</dbReference>
<feature type="domain" description="CRM" evidence="3">
    <location>
        <begin position="2"/>
        <end position="98"/>
    </location>
</feature>
<dbReference type="KEGG" id="slt:Slit_1059"/>
<dbReference type="InterPro" id="IPR051925">
    <property type="entry name" value="RNA-binding_domain"/>
</dbReference>
<dbReference type="HOGENOM" id="CLU_095994_0_2_4"/>
<dbReference type="STRING" id="580332.Slit_1059"/>
<dbReference type="SMART" id="SM01103">
    <property type="entry name" value="CRS1_YhbY"/>
    <property type="match status" value="1"/>
</dbReference>
<dbReference type="PANTHER" id="PTHR40065:SF3">
    <property type="entry name" value="RNA-BINDING PROTEIN YHBY"/>
    <property type="match status" value="1"/>
</dbReference>
<dbReference type="EMBL" id="CP001965">
    <property type="protein sequence ID" value="ADE11297.1"/>
    <property type="molecule type" value="Genomic_DNA"/>
</dbReference>
<gene>
    <name evidence="4" type="ordered locus">Slit_1059</name>
</gene>
<dbReference type="Proteomes" id="UP000001625">
    <property type="component" value="Chromosome"/>
</dbReference>
<evidence type="ECO:0000313" key="4">
    <source>
        <dbReference type="EMBL" id="ADE11297.1"/>
    </source>
</evidence>
<dbReference type="SUPFAM" id="SSF75471">
    <property type="entry name" value="YhbY-like"/>
    <property type="match status" value="1"/>
</dbReference>
<accession>D5CQR1</accession>
<sequence length="115" mass="12872">MLNLSVSQRRDLKARAHALHPVVIIGNAGLTPAVLGEIERSLKSHDLMKIRVMNDDREVRATMLQEICEQLKAGPVQHIGKILVVYRPLEIPIAKPPKRRQGKTVLSKKQLGSRT</sequence>
<organism evidence="4 5">
    <name type="scientific">Sideroxydans lithotrophicus (strain ES-1)</name>
    <dbReference type="NCBI Taxonomy" id="580332"/>
    <lineage>
        <taxon>Bacteria</taxon>
        <taxon>Pseudomonadati</taxon>
        <taxon>Pseudomonadota</taxon>
        <taxon>Betaproteobacteria</taxon>
        <taxon>Nitrosomonadales</taxon>
        <taxon>Gallionellaceae</taxon>
        <taxon>Sideroxydans</taxon>
    </lineage>
</organism>
<dbReference type="Pfam" id="PF01985">
    <property type="entry name" value="CRS1_YhbY"/>
    <property type="match status" value="1"/>
</dbReference>
<evidence type="ECO:0000313" key="5">
    <source>
        <dbReference type="Proteomes" id="UP000001625"/>
    </source>
</evidence>
<dbReference type="Gene3D" id="3.30.110.60">
    <property type="entry name" value="YhbY-like"/>
    <property type="match status" value="1"/>
</dbReference>
<evidence type="ECO:0000256" key="1">
    <source>
        <dbReference type="ARBA" id="ARBA00022884"/>
    </source>
</evidence>
<keyword evidence="5" id="KW-1185">Reference proteome</keyword>
<dbReference type="eggNOG" id="COG1534">
    <property type="taxonomic scope" value="Bacteria"/>
</dbReference>
<keyword evidence="1 2" id="KW-0694">RNA-binding</keyword>
<dbReference type="GO" id="GO:0003723">
    <property type="term" value="F:RNA binding"/>
    <property type="evidence" value="ECO:0007669"/>
    <property type="project" value="UniProtKB-UniRule"/>
</dbReference>
<dbReference type="InterPro" id="IPR001890">
    <property type="entry name" value="RNA-binding_CRM"/>
</dbReference>
<protein>
    <recommendedName>
        <fullName evidence="3">CRM domain-containing protein</fullName>
    </recommendedName>
</protein>
<evidence type="ECO:0000256" key="2">
    <source>
        <dbReference type="PROSITE-ProRule" id="PRU00626"/>
    </source>
</evidence>
<dbReference type="PANTHER" id="PTHR40065">
    <property type="entry name" value="RNA-BINDING PROTEIN YHBY"/>
    <property type="match status" value="1"/>
</dbReference>
<dbReference type="OrthoDB" id="9797519at2"/>
<dbReference type="RefSeq" id="WP_013029195.1">
    <property type="nucleotide sequence ID" value="NC_013959.1"/>
</dbReference>